<comment type="subcellular location">
    <subcellularLocation>
        <location evidence="12">Cytoplasm</location>
    </subcellularLocation>
</comment>
<dbReference type="EMBL" id="BMOK01000012">
    <property type="protein sequence ID" value="GGL60125.1"/>
    <property type="molecule type" value="Genomic_DNA"/>
</dbReference>
<dbReference type="GO" id="GO:0005524">
    <property type="term" value="F:ATP binding"/>
    <property type="evidence" value="ECO:0007669"/>
    <property type="project" value="UniProtKB-KW"/>
</dbReference>
<dbReference type="GO" id="GO:0004641">
    <property type="term" value="F:phosphoribosylformylglycinamidine cyclo-ligase activity"/>
    <property type="evidence" value="ECO:0007669"/>
    <property type="project" value="UniProtKB-UniRule"/>
</dbReference>
<evidence type="ECO:0000256" key="12">
    <source>
        <dbReference type="HAMAP-Rule" id="MF_00741"/>
    </source>
</evidence>
<evidence type="ECO:0000256" key="4">
    <source>
        <dbReference type="ARBA" id="ARBA00020367"/>
    </source>
</evidence>
<dbReference type="InterPro" id="IPR036921">
    <property type="entry name" value="PurM-like_N_sf"/>
</dbReference>
<dbReference type="Gene3D" id="3.30.1330.10">
    <property type="entry name" value="PurM-like, N-terminal domain"/>
    <property type="match status" value="1"/>
</dbReference>
<comment type="similarity">
    <text evidence="2 12">Belongs to the AIR synthase family.</text>
</comment>
<keyword evidence="12" id="KW-0658">Purine biosynthesis</keyword>
<evidence type="ECO:0000256" key="2">
    <source>
        <dbReference type="ARBA" id="ARBA00010280"/>
    </source>
</evidence>
<feature type="domain" description="PurM-like C-terminal" evidence="14">
    <location>
        <begin position="173"/>
        <end position="340"/>
    </location>
</feature>
<comment type="caution">
    <text evidence="15">The sequence shown here is derived from an EMBL/GenBank/DDBJ whole genome shotgun (WGS) entry which is preliminary data.</text>
</comment>
<name>A0A917S7E2_9BACL</name>
<dbReference type="InterPro" id="IPR036676">
    <property type="entry name" value="PurM-like_C_sf"/>
</dbReference>
<feature type="domain" description="PurM-like N-terminal" evidence="13">
    <location>
        <begin position="56"/>
        <end position="161"/>
    </location>
</feature>
<keyword evidence="5 12" id="KW-0436">Ligase</keyword>
<evidence type="ECO:0000256" key="6">
    <source>
        <dbReference type="ARBA" id="ARBA00022741"/>
    </source>
</evidence>
<dbReference type="Gene3D" id="3.90.650.10">
    <property type="entry name" value="PurM-like C-terminal domain"/>
    <property type="match status" value="1"/>
</dbReference>
<reference evidence="15" key="2">
    <citation type="submission" date="2020-09" db="EMBL/GenBank/DDBJ databases">
        <authorList>
            <person name="Sun Q."/>
            <person name="Ohkuma M."/>
        </authorList>
    </citation>
    <scope>NUCLEOTIDE SEQUENCE</scope>
    <source>
        <strain evidence="15">JCM 15325</strain>
    </source>
</reference>
<evidence type="ECO:0000256" key="8">
    <source>
        <dbReference type="ARBA" id="ARBA00031908"/>
    </source>
</evidence>
<comment type="pathway">
    <text evidence="1 12">Purine metabolism; IMP biosynthesis via de novo pathway; 5-amino-1-(5-phospho-D-ribosyl)imidazole from N(2)-formyl-N(1)-(5-phospho-D-ribosyl)glycinamide: step 2/2.</text>
</comment>
<comment type="catalytic activity">
    <reaction evidence="11 12">
        <text>2-formamido-N(1)-(5-O-phospho-beta-D-ribosyl)acetamidine + ATP = 5-amino-1-(5-phospho-beta-D-ribosyl)imidazole + ADP + phosphate + H(+)</text>
        <dbReference type="Rhea" id="RHEA:23032"/>
        <dbReference type="ChEBI" id="CHEBI:15378"/>
        <dbReference type="ChEBI" id="CHEBI:30616"/>
        <dbReference type="ChEBI" id="CHEBI:43474"/>
        <dbReference type="ChEBI" id="CHEBI:137981"/>
        <dbReference type="ChEBI" id="CHEBI:147287"/>
        <dbReference type="ChEBI" id="CHEBI:456216"/>
        <dbReference type="EC" id="6.3.3.1"/>
    </reaction>
</comment>
<dbReference type="GO" id="GO:0046084">
    <property type="term" value="P:adenine biosynthetic process"/>
    <property type="evidence" value="ECO:0007669"/>
    <property type="project" value="TreeGrafter"/>
</dbReference>
<gene>
    <name evidence="12 15" type="primary">purM</name>
    <name evidence="15" type="ORF">GCM10007968_25100</name>
</gene>
<keyword evidence="16" id="KW-1185">Reference proteome</keyword>
<evidence type="ECO:0000256" key="5">
    <source>
        <dbReference type="ARBA" id="ARBA00022598"/>
    </source>
</evidence>
<evidence type="ECO:0000256" key="1">
    <source>
        <dbReference type="ARBA" id="ARBA00004686"/>
    </source>
</evidence>
<evidence type="ECO:0000256" key="7">
    <source>
        <dbReference type="ARBA" id="ARBA00022840"/>
    </source>
</evidence>
<dbReference type="GO" id="GO:0006189">
    <property type="term" value="P:'de novo' IMP biosynthetic process"/>
    <property type="evidence" value="ECO:0007669"/>
    <property type="project" value="UniProtKB-UniRule"/>
</dbReference>
<dbReference type="AlphaFoldDB" id="A0A917S7E2"/>
<dbReference type="SUPFAM" id="SSF55326">
    <property type="entry name" value="PurM N-terminal domain-like"/>
    <property type="match status" value="1"/>
</dbReference>
<evidence type="ECO:0000313" key="16">
    <source>
        <dbReference type="Proteomes" id="UP000654670"/>
    </source>
</evidence>
<dbReference type="SUPFAM" id="SSF56042">
    <property type="entry name" value="PurM C-terminal domain-like"/>
    <property type="match status" value="1"/>
</dbReference>
<dbReference type="RefSeq" id="WP_188803875.1">
    <property type="nucleotide sequence ID" value="NZ_BMOK01000012.1"/>
</dbReference>
<dbReference type="HAMAP" id="MF_00741">
    <property type="entry name" value="AIRS"/>
    <property type="match status" value="1"/>
</dbReference>
<dbReference type="Pfam" id="PF02769">
    <property type="entry name" value="AIRS_C"/>
    <property type="match status" value="1"/>
</dbReference>
<proteinExistence type="inferred from homology"/>
<evidence type="ECO:0000313" key="15">
    <source>
        <dbReference type="EMBL" id="GGL60125.1"/>
    </source>
</evidence>
<evidence type="ECO:0000256" key="3">
    <source>
        <dbReference type="ARBA" id="ARBA00013047"/>
    </source>
</evidence>
<keyword evidence="12" id="KW-0963">Cytoplasm</keyword>
<organism evidence="15 16">
    <name type="scientific">Sporolactobacillus putidus</name>
    <dbReference type="NCBI Taxonomy" id="492735"/>
    <lineage>
        <taxon>Bacteria</taxon>
        <taxon>Bacillati</taxon>
        <taxon>Bacillota</taxon>
        <taxon>Bacilli</taxon>
        <taxon>Bacillales</taxon>
        <taxon>Sporolactobacillaceae</taxon>
        <taxon>Sporolactobacillus</taxon>
    </lineage>
</organism>
<evidence type="ECO:0000256" key="9">
    <source>
        <dbReference type="ARBA" id="ARBA00032931"/>
    </source>
</evidence>
<dbReference type="CDD" id="cd02196">
    <property type="entry name" value="PurM"/>
    <property type="match status" value="1"/>
</dbReference>
<evidence type="ECO:0000256" key="10">
    <source>
        <dbReference type="ARBA" id="ARBA00033093"/>
    </source>
</evidence>
<keyword evidence="6 12" id="KW-0547">Nucleotide-binding</keyword>
<sequence>MADAYKSAGVNIEAGYETVDRIKKHVQRTFRPEVVGGLGGFGGAIDLSKMNLKEPVLVSGTDGVGTKLMVAFAAGRHDTVGIDAVAMCVNDIVTQGAEPLYFLDYLACGSLEPEKAEAIVKGIADGCEAAGCALIGGETAEMPGLYQGEDYDIAGFSVGVVEKSKRITGDKIKPGDRLIGLASNGLHSNGFSLVRKIIADAGLKFSDAYEPDPDRTIADELLRPTRIYVKPVLSLLKEVNIGGLANITGGGFYENVPRMFPEGLGAEIDTAIWPVPAVFRWLKKLGGLAADDMYHTFNMGIGMVMAVAPEDEGLTIDKLRELGETPYVIGKVTEKQGLTLVNLDEA</sequence>
<dbReference type="Pfam" id="PF00586">
    <property type="entry name" value="AIRS"/>
    <property type="match status" value="1"/>
</dbReference>
<dbReference type="Proteomes" id="UP000654670">
    <property type="component" value="Unassembled WGS sequence"/>
</dbReference>
<evidence type="ECO:0000259" key="13">
    <source>
        <dbReference type="Pfam" id="PF00586"/>
    </source>
</evidence>
<evidence type="ECO:0000256" key="11">
    <source>
        <dbReference type="ARBA" id="ARBA00049057"/>
    </source>
</evidence>
<dbReference type="GO" id="GO:0004637">
    <property type="term" value="F:phosphoribosylamine-glycine ligase activity"/>
    <property type="evidence" value="ECO:0007669"/>
    <property type="project" value="TreeGrafter"/>
</dbReference>
<dbReference type="InterPro" id="IPR010918">
    <property type="entry name" value="PurM-like_C_dom"/>
</dbReference>
<accession>A0A917S7E2</accession>
<dbReference type="NCBIfam" id="TIGR00878">
    <property type="entry name" value="purM"/>
    <property type="match status" value="1"/>
</dbReference>
<dbReference type="PANTHER" id="PTHR10520">
    <property type="entry name" value="TRIFUNCTIONAL PURINE BIOSYNTHETIC PROTEIN ADENOSINE-3-RELATED"/>
    <property type="match status" value="1"/>
</dbReference>
<reference evidence="15" key="1">
    <citation type="journal article" date="2014" name="Int. J. Syst. Evol. Microbiol.">
        <title>Complete genome sequence of Corynebacterium casei LMG S-19264T (=DSM 44701T), isolated from a smear-ripened cheese.</title>
        <authorList>
            <consortium name="US DOE Joint Genome Institute (JGI-PGF)"/>
            <person name="Walter F."/>
            <person name="Albersmeier A."/>
            <person name="Kalinowski J."/>
            <person name="Ruckert C."/>
        </authorList>
    </citation>
    <scope>NUCLEOTIDE SEQUENCE</scope>
    <source>
        <strain evidence="15">JCM 15325</strain>
    </source>
</reference>
<dbReference type="InterPro" id="IPR016188">
    <property type="entry name" value="PurM-like_N"/>
</dbReference>
<dbReference type="InterPro" id="IPR004733">
    <property type="entry name" value="PurM_cligase"/>
</dbReference>
<dbReference type="FunFam" id="3.90.650.10:FF:000001">
    <property type="entry name" value="Phosphoribosylformylglycinamidine cyclo-ligase"/>
    <property type="match status" value="1"/>
</dbReference>
<protein>
    <recommendedName>
        <fullName evidence="4 12">Phosphoribosylformylglycinamidine cyclo-ligase</fullName>
        <ecNumber evidence="3 12">6.3.3.1</ecNumber>
    </recommendedName>
    <alternativeName>
        <fullName evidence="9 12">AIR synthase</fullName>
    </alternativeName>
    <alternativeName>
        <fullName evidence="10 12">AIRS</fullName>
    </alternativeName>
    <alternativeName>
        <fullName evidence="8 12">Phosphoribosyl-aminoimidazole synthetase</fullName>
    </alternativeName>
</protein>
<dbReference type="PANTHER" id="PTHR10520:SF12">
    <property type="entry name" value="TRIFUNCTIONAL PURINE BIOSYNTHETIC PROTEIN ADENOSINE-3"/>
    <property type="match status" value="1"/>
</dbReference>
<dbReference type="EC" id="6.3.3.1" evidence="3 12"/>
<keyword evidence="7 12" id="KW-0067">ATP-binding</keyword>
<evidence type="ECO:0000259" key="14">
    <source>
        <dbReference type="Pfam" id="PF02769"/>
    </source>
</evidence>
<dbReference type="GO" id="GO:0005829">
    <property type="term" value="C:cytosol"/>
    <property type="evidence" value="ECO:0007669"/>
    <property type="project" value="TreeGrafter"/>
</dbReference>
<dbReference type="FunFam" id="3.30.1330.10:FF:000001">
    <property type="entry name" value="Phosphoribosylformylglycinamidine cyclo-ligase"/>
    <property type="match status" value="1"/>
</dbReference>